<organism evidence="2 3">
    <name type="scientific">Halopenitus salinus</name>
    <dbReference type="NCBI Taxonomy" id="1198295"/>
    <lineage>
        <taxon>Archaea</taxon>
        <taxon>Methanobacteriati</taxon>
        <taxon>Methanobacteriota</taxon>
        <taxon>Stenosarchaea group</taxon>
        <taxon>Halobacteria</taxon>
        <taxon>Halobacteriales</taxon>
        <taxon>Haloferacaceae</taxon>
        <taxon>Halopenitus</taxon>
    </lineage>
</organism>
<evidence type="ECO:0000313" key="3">
    <source>
        <dbReference type="Proteomes" id="UP001596296"/>
    </source>
</evidence>
<evidence type="ECO:0000256" key="1">
    <source>
        <dbReference type="SAM" id="Phobius"/>
    </source>
</evidence>
<proteinExistence type="predicted"/>
<protein>
    <recommendedName>
        <fullName evidence="4">Sulfatase N-terminal domain-containing protein</fullName>
    </recommendedName>
</protein>
<dbReference type="SUPFAM" id="SSF53649">
    <property type="entry name" value="Alkaline phosphatase-like"/>
    <property type="match status" value="1"/>
</dbReference>
<keyword evidence="1" id="KW-1133">Transmembrane helix</keyword>
<name>A0ABD5UTL6_9EURY</name>
<keyword evidence="1" id="KW-0812">Transmembrane</keyword>
<keyword evidence="1" id="KW-0472">Membrane</keyword>
<reference evidence="2 3" key="1">
    <citation type="journal article" date="2019" name="Int. J. Syst. Evol. Microbiol.">
        <title>The Global Catalogue of Microorganisms (GCM) 10K type strain sequencing project: providing services to taxonomists for standard genome sequencing and annotation.</title>
        <authorList>
            <consortium name="The Broad Institute Genomics Platform"/>
            <consortium name="The Broad Institute Genome Sequencing Center for Infectious Disease"/>
            <person name="Wu L."/>
            <person name="Ma J."/>
        </authorList>
    </citation>
    <scope>NUCLEOTIDE SEQUENCE [LARGE SCALE GENOMIC DNA]</scope>
    <source>
        <strain evidence="2 3">SKJ47</strain>
    </source>
</reference>
<dbReference type="Gene3D" id="3.40.720.10">
    <property type="entry name" value="Alkaline Phosphatase, subunit A"/>
    <property type="match status" value="1"/>
</dbReference>
<evidence type="ECO:0000313" key="2">
    <source>
        <dbReference type="EMBL" id="MFC6891810.1"/>
    </source>
</evidence>
<comment type="caution">
    <text evidence="2">The sequence shown here is derived from an EMBL/GenBank/DDBJ whole genome shotgun (WGS) entry which is preliminary data.</text>
</comment>
<keyword evidence="3" id="KW-1185">Reference proteome</keyword>
<dbReference type="InterPro" id="IPR017850">
    <property type="entry name" value="Alkaline_phosphatase_core_sf"/>
</dbReference>
<evidence type="ECO:0008006" key="4">
    <source>
        <dbReference type="Google" id="ProtNLM"/>
    </source>
</evidence>
<accession>A0ABD5UTL6</accession>
<feature type="transmembrane region" description="Helical" evidence="1">
    <location>
        <begin position="21"/>
        <end position="39"/>
    </location>
</feature>
<dbReference type="EMBL" id="JBHSXL010000003">
    <property type="protein sequence ID" value="MFC6891810.1"/>
    <property type="molecule type" value="Genomic_DNA"/>
</dbReference>
<gene>
    <name evidence="2" type="ORF">ACFQE9_04155</name>
</gene>
<dbReference type="Proteomes" id="UP001596296">
    <property type="component" value="Unassembled WGS sequence"/>
</dbReference>
<dbReference type="AlphaFoldDB" id="A0ABD5UTL6"/>
<sequence length="328" mass="38285">METNIRTWLAEMRERFHETPTRAPLYVVFTWYLAIWFGITSRFPIGTNVYERDWDVLIVLDACRVDTLREVSDEYEFIESVYEVWSIGSHSAEWIAQTFSEEYRAEIEQTQYITGNAHATRVLEERRMPPMAMHNTTPIEFSKWDTVDIDAFASIDTVWENYNNETYRVVLPSTMTDYAIDAGRARDDDRMIVHYMQPHLPYIGQSLPEGRPPTEFEQEGYEKLESGEASREAVYELYKDTLRLALDEVEVLLENLDADRVAITADHGEAFGEMYAYGHPEGFPHPIVKKVPWVETTAEDLQTQKPDLEMDQEVSVDIEEHLRDLGYR</sequence>
<dbReference type="RefSeq" id="WP_379740762.1">
    <property type="nucleotide sequence ID" value="NZ_JBHSVN010000001.1"/>
</dbReference>